<dbReference type="EMBL" id="MJIH01000001">
    <property type="protein sequence ID" value="OLR64249.1"/>
    <property type="molecule type" value="Genomic_DNA"/>
</dbReference>
<organism evidence="1 2">
    <name type="scientific">Peptoniphilus porci</name>
    <dbReference type="NCBI Taxonomy" id="2652280"/>
    <lineage>
        <taxon>Bacteria</taxon>
        <taxon>Bacillati</taxon>
        <taxon>Bacillota</taxon>
        <taxon>Tissierellia</taxon>
        <taxon>Tissierellales</taxon>
        <taxon>Peptoniphilaceae</taxon>
        <taxon>Peptoniphilus</taxon>
    </lineage>
</organism>
<accession>A0A1U7LXW3</accession>
<dbReference type="AlphaFoldDB" id="A0A1U7LXW3"/>
<protein>
    <submittedName>
        <fullName evidence="1">Uncharacterized protein</fullName>
    </submittedName>
</protein>
<accession>A0A848REK6</accession>
<comment type="caution">
    <text evidence="1">The sequence shown here is derived from an EMBL/GenBank/DDBJ whole genome shotgun (WGS) entry which is preliminary data.</text>
</comment>
<keyword evidence="2" id="KW-1185">Reference proteome</keyword>
<proteinExistence type="predicted"/>
<evidence type="ECO:0000313" key="2">
    <source>
        <dbReference type="Proteomes" id="UP000187166"/>
    </source>
</evidence>
<dbReference type="RefSeq" id="WP_075658872.1">
    <property type="nucleotide sequence ID" value="NZ_JABDSR010000001.1"/>
</dbReference>
<evidence type="ECO:0000313" key="1">
    <source>
        <dbReference type="EMBL" id="OLR64249.1"/>
    </source>
</evidence>
<sequence>MDKKNLLFKISIVLNIILLCSTIILQQKLQNPMVPLLKGTYVCFNKDFYSMSFDTEKKVYYIFCNGSLIKKGNFKEDEDKRIYKLEDNNFNKYIFLNGKTFYFAISEDKVIKFEKESNAITFYGEPKDFK</sequence>
<gene>
    <name evidence="1" type="ORF">BIV18_01150</name>
</gene>
<name>A0A1U7LXW3_9FIRM</name>
<reference evidence="1 2" key="1">
    <citation type="journal article" date="2016" name="Appl. Environ. Microbiol.">
        <title>Function and Phylogeny of Bacterial Butyryl Coenzyme A:Acetate Transferases and Their Diversity in the Proximal Colon of Swine.</title>
        <authorList>
            <person name="Trachsel J."/>
            <person name="Bayles D.O."/>
            <person name="Looft T."/>
            <person name="Levine U.Y."/>
            <person name="Allen H.K."/>
        </authorList>
    </citation>
    <scope>NUCLEOTIDE SEQUENCE [LARGE SCALE GENOMIC DNA]</scope>
    <source>
        <strain evidence="1 2">35-6-1</strain>
    </source>
</reference>
<dbReference type="Proteomes" id="UP000187166">
    <property type="component" value="Unassembled WGS sequence"/>
</dbReference>
<dbReference type="STRING" id="1465756.BIV18_01150"/>